<dbReference type="InterPro" id="IPR011008">
    <property type="entry name" value="Dimeric_a/b-barrel"/>
</dbReference>
<sequence>MDSEKLLCLNILGFKKPGITTEEYQNYMVNVHAPLVAGLMQKYGFLHWSMTHTSEESPKLMSQLYDAQFANTAPYDCCVQIVFPDIDCFVRMKADSYFRETVGPDHEKFADTKRSQMMIGWFSPIMANGIPLRGAE</sequence>
<dbReference type="STRING" id="1081109.A0A167XK63"/>
<dbReference type="GO" id="GO:0016491">
    <property type="term" value="F:oxidoreductase activity"/>
    <property type="evidence" value="ECO:0007669"/>
    <property type="project" value="InterPro"/>
</dbReference>
<protein>
    <submittedName>
        <fullName evidence="3">Dimeric alpha-beta barrel</fullName>
    </submittedName>
</protein>
<evidence type="ECO:0000256" key="1">
    <source>
        <dbReference type="ARBA" id="ARBA00005986"/>
    </source>
</evidence>
<organism evidence="3 4">
    <name type="scientific">Moelleriella libera RCEF 2490</name>
    <dbReference type="NCBI Taxonomy" id="1081109"/>
    <lineage>
        <taxon>Eukaryota</taxon>
        <taxon>Fungi</taxon>
        <taxon>Dikarya</taxon>
        <taxon>Ascomycota</taxon>
        <taxon>Pezizomycotina</taxon>
        <taxon>Sordariomycetes</taxon>
        <taxon>Hypocreomycetidae</taxon>
        <taxon>Hypocreales</taxon>
        <taxon>Clavicipitaceae</taxon>
        <taxon>Moelleriella</taxon>
    </lineage>
</organism>
<proteinExistence type="inferred from homology"/>
<dbReference type="InterPro" id="IPR009799">
    <property type="entry name" value="EthD_dom"/>
</dbReference>
<evidence type="ECO:0000313" key="4">
    <source>
        <dbReference type="Proteomes" id="UP000078544"/>
    </source>
</evidence>
<keyword evidence="4" id="KW-1185">Reference proteome</keyword>
<evidence type="ECO:0000259" key="2">
    <source>
        <dbReference type="Pfam" id="PF07110"/>
    </source>
</evidence>
<comment type="caution">
    <text evidence="3">The sequence shown here is derived from an EMBL/GenBank/DDBJ whole genome shotgun (WGS) entry which is preliminary data.</text>
</comment>
<dbReference type="Proteomes" id="UP000078544">
    <property type="component" value="Unassembled WGS sequence"/>
</dbReference>
<gene>
    <name evidence="3" type="ORF">AAL_07283</name>
</gene>
<dbReference type="SUPFAM" id="SSF54909">
    <property type="entry name" value="Dimeric alpha+beta barrel"/>
    <property type="match status" value="1"/>
</dbReference>
<dbReference type="EMBL" id="AZGY01000022">
    <property type="protein sequence ID" value="KZZ90182.1"/>
    <property type="molecule type" value="Genomic_DNA"/>
</dbReference>
<comment type="similarity">
    <text evidence="1">Belongs to the tpcK family.</text>
</comment>
<accession>A0A167XK63</accession>
<dbReference type="Pfam" id="PF07110">
    <property type="entry name" value="EthD"/>
    <property type="match status" value="1"/>
</dbReference>
<evidence type="ECO:0000313" key="3">
    <source>
        <dbReference type="EMBL" id="KZZ90182.1"/>
    </source>
</evidence>
<name>A0A167XK63_9HYPO</name>
<dbReference type="AlphaFoldDB" id="A0A167XK63"/>
<dbReference type="Gene3D" id="3.30.70.100">
    <property type="match status" value="1"/>
</dbReference>
<dbReference type="OrthoDB" id="3454835at2759"/>
<reference evidence="3 4" key="1">
    <citation type="journal article" date="2016" name="Genome Biol. Evol.">
        <title>Divergent and convergent evolution of fungal pathogenicity.</title>
        <authorList>
            <person name="Shang Y."/>
            <person name="Xiao G."/>
            <person name="Zheng P."/>
            <person name="Cen K."/>
            <person name="Zhan S."/>
            <person name="Wang C."/>
        </authorList>
    </citation>
    <scope>NUCLEOTIDE SEQUENCE [LARGE SCALE GENOMIC DNA]</scope>
    <source>
        <strain evidence="3 4">RCEF 2490</strain>
    </source>
</reference>
<feature type="domain" description="EthD" evidence="2">
    <location>
        <begin position="16"/>
        <end position="112"/>
    </location>
</feature>